<dbReference type="AlphaFoldDB" id="A0A0D3IA56"/>
<dbReference type="PROSITE" id="PS00062">
    <property type="entry name" value="ALDOKETO_REDUCTASE_2"/>
    <property type="match status" value="1"/>
</dbReference>
<dbReference type="GO" id="GO:0016616">
    <property type="term" value="F:oxidoreductase activity, acting on the CH-OH group of donors, NAD or NADP as acceptor"/>
    <property type="evidence" value="ECO:0007669"/>
    <property type="project" value="UniProtKB-ARBA"/>
</dbReference>
<name>A0A0D3IA56_EMIH1</name>
<reference evidence="6" key="2">
    <citation type="submission" date="2024-10" db="UniProtKB">
        <authorList>
            <consortium name="EnsemblProtists"/>
        </authorList>
    </citation>
    <scope>IDENTIFICATION</scope>
</reference>
<evidence type="ECO:0000313" key="6">
    <source>
        <dbReference type="EnsemblProtists" id="EOD08141"/>
    </source>
</evidence>
<reference evidence="7" key="1">
    <citation type="journal article" date="2013" name="Nature">
        <title>Pan genome of the phytoplankton Emiliania underpins its global distribution.</title>
        <authorList>
            <person name="Read B.A."/>
            <person name="Kegel J."/>
            <person name="Klute M.J."/>
            <person name="Kuo A."/>
            <person name="Lefebvre S.C."/>
            <person name="Maumus F."/>
            <person name="Mayer C."/>
            <person name="Miller J."/>
            <person name="Monier A."/>
            <person name="Salamov A."/>
            <person name="Young J."/>
            <person name="Aguilar M."/>
            <person name="Claverie J.M."/>
            <person name="Frickenhaus S."/>
            <person name="Gonzalez K."/>
            <person name="Herman E.K."/>
            <person name="Lin Y.C."/>
            <person name="Napier J."/>
            <person name="Ogata H."/>
            <person name="Sarno A.F."/>
            <person name="Shmutz J."/>
            <person name="Schroeder D."/>
            <person name="de Vargas C."/>
            <person name="Verret F."/>
            <person name="von Dassow P."/>
            <person name="Valentin K."/>
            <person name="Van de Peer Y."/>
            <person name="Wheeler G."/>
            <person name="Dacks J.B."/>
            <person name="Delwiche C.F."/>
            <person name="Dyhrman S.T."/>
            <person name="Glockner G."/>
            <person name="John U."/>
            <person name="Richards T."/>
            <person name="Worden A.Z."/>
            <person name="Zhang X."/>
            <person name="Grigoriev I.V."/>
            <person name="Allen A.E."/>
            <person name="Bidle K."/>
            <person name="Borodovsky M."/>
            <person name="Bowler C."/>
            <person name="Brownlee C."/>
            <person name="Cock J.M."/>
            <person name="Elias M."/>
            <person name="Gladyshev V.N."/>
            <person name="Groth M."/>
            <person name="Guda C."/>
            <person name="Hadaegh A."/>
            <person name="Iglesias-Rodriguez M.D."/>
            <person name="Jenkins J."/>
            <person name="Jones B.M."/>
            <person name="Lawson T."/>
            <person name="Leese F."/>
            <person name="Lindquist E."/>
            <person name="Lobanov A."/>
            <person name="Lomsadze A."/>
            <person name="Malik S.B."/>
            <person name="Marsh M.E."/>
            <person name="Mackinder L."/>
            <person name="Mock T."/>
            <person name="Mueller-Roeber B."/>
            <person name="Pagarete A."/>
            <person name="Parker M."/>
            <person name="Probert I."/>
            <person name="Quesneville H."/>
            <person name="Raines C."/>
            <person name="Rensing S.A."/>
            <person name="Riano-Pachon D.M."/>
            <person name="Richier S."/>
            <person name="Rokitta S."/>
            <person name="Shiraiwa Y."/>
            <person name="Soanes D.M."/>
            <person name="van der Giezen M."/>
            <person name="Wahlund T.M."/>
            <person name="Williams B."/>
            <person name="Wilson W."/>
            <person name="Wolfe G."/>
            <person name="Wurch L.L."/>
        </authorList>
    </citation>
    <scope>NUCLEOTIDE SEQUENCE</scope>
</reference>
<feature type="domain" description="NADP-dependent oxidoreductase" evidence="5">
    <location>
        <begin position="85"/>
        <end position="265"/>
    </location>
</feature>
<dbReference type="InterPro" id="IPR023210">
    <property type="entry name" value="NADP_OxRdtase_dom"/>
</dbReference>
<dbReference type="PRINTS" id="PR00069">
    <property type="entry name" value="ALDKETRDTASE"/>
</dbReference>
<proteinExistence type="inferred from homology"/>
<keyword evidence="2" id="KW-0521">NADP</keyword>
<dbReference type="GeneID" id="17254341"/>
<dbReference type="InterPro" id="IPR020471">
    <property type="entry name" value="AKR"/>
</dbReference>
<protein>
    <recommendedName>
        <fullName evidence="5">NADP-dependent oxidoreductase domain-containing protein</fullName>
    </recommendedName>
</protein>
<feature type="compositionally biased region" description="Low complexity" evidence="4">
    <location>
        <begin position="11"/>
        <end position="23"/>
    </location>
</feature>
<dbReference type="KEGG" id="ehx:EMIHUDRAFT_453168"/>
<dbReference type="eggNOG" id="KOG1577">
    <property type="taxonomic scope" value="Eukaryota"/>
</dbReference>
<evidence type="ECO:0000256" key="2">
    <source>
        <dbReference type="ARBA" id="ARBA00022857"/>
    </source>
</evidence>
<accession>A0A0D3IA56</accession>
<dbReference type="SUPFAM" id="SSF51430">
    <property type="entry name" value="NAD(P)-linked oxidoreductase"/>
    <property type="match status" value="1"/>
</dbReference>
<evidence type="ECO:0000256" key="4">
    <source>
        <dbReference type="SAM" id="MobiDB-lite"/>
    </source>
</evidence>
<dbReference type="OMA" id="ITQYSPF"/>
<dbReference type="HOGENOM" id="CLU_023205_0_0_1"/>
<dbReference type="PANTHER" id="PTHR43827:SF3">
    <property type="entry name" value="NADP-DEPENDENT OXIDOREDUCTASE DOMAIN-CONTAINING PROTEIN"/>
    <property type="match status" value="1"/>
</dbReference>
<dbReference type="RefSeq" id="XP_005760570.1">
    <property type="nucleotide sequence ID" value="XM_005760513.1"/>
</dbReference>
<keyword evidence="3" id="KW-0560">Oxidoreductase</keyword>
<dbReference type="PaxDb" id="2903-EOD08141"/>
<dbReference type="Proteomes" id="UP000013827">
    <property type="component" value="Unassembled WGS sequence"/>
</dbReference>
<comment type="similarity">
    <text evidence="1">Belongs to the aldo/keto reductase family.</text>
</comment>
<dbReference type="STRING" id="2903.R1DB81"/>
<evidence type="ECO:0000256" key="1">
    <source>
        <dbReference type="ARBA" id="ARBA00007905"/>
    </source>
</evidence>
<evidence type="ECO:0000313" key="7">
    <source>
        <dbReference type="Proteomes" id="UP000013827"/>
    </source>
</evidence>
<dbReference type="Gene3D" id="3.20.20.100">
    <property type="entry name" value="NADP-dependent oxidoreductase domain"/>
    <property type="match status" value="1"/>
</dbReference>
<keyword evidence="7" id="KW-1185">Reference proteome</keyword>
<sequence>MTKRSRETLVAQDAAAASSDASDVAAAATTHTDAAAAAAAAGSAAAPAASSSSQGGLVELSSTVQLPQQGTAPAVSMPWVGFGTYKLSNARAAVRTALRLGYRALDSAYIYGGEKTEPETGAALAAALEAGEVTREEVFVTTKHWRKFHGYEPSLACLKTSLRRLQLAQVDLWLMHWPGPAWRTMNRRKDEIAAHGPFHYAAAGHEEDALPALRAETWRAMEDALEQGLTRAIGVSNFSVRHLQALKQTARVWPPAVNQAEGPALRDSAPGPLLPSSNISEWSQELEDSAIVAVELNPYYQQRELQAYCAEEGIVLQARAATTASLGGPLLEAPPVAAAAEAHGATAAQAMLRWANTRLFHFSLSEPEMAAIDSLDRGEAGRTCWRNDPLRMLQFE</sequence>
<feature type="region of interest" description="Disordered" evidence="4">
    <location>
        <begin position="1"/>
        <end position="23"/>
    </location>
</feature>
<dbReference type="Pfam" id="PF00248">
    <property type="entry name" value="Aldo_ket_red"/>
    <property type="match status" value="1"/>
</dbReference>
<evidence type="ECO:0000259" key="5">
    <source>
        <dbReference type="Pfam" id="PF00248"/>
    </source>
</evidence>
<organism evidence="6 7">
    <name type="scientific">Emiliania huxleyi (strain CCMP1516)</name>
    <dbReference type="NCBI Taxonomy" id="280463"/>
    <lineage>
        <taxon>Eukaryota</taxon>
        <taxon>Haptista</taxon>
        <taxon>Haptophyta</taxon>
        <taxon>Prymnesiophyceae</taxon>
        <taxon>Isochrysidales</taxon>
        <taxon>Noelaerhabdaceae</taxon>
        <taxon>Emiliania</taxon>
    </lineage>
</organism>
<evidence type="ECO:0000256" key="3">
    <source>
        <dbReference type="ARBA" id="ARBA00023002"/>
    </source>
</evidence>
<dbReference type="InterPro" id="IPR018170">
    <property type="entry name" value="Aldo/ket_reductase_CS"/>
</dbReference>
<dbReference type="PANTHER" id="PTHR43827">
    <property type="entry name" value="2,5-DIKETO-D-GLUCONIC ACID REDUCTASE"/>
    <property type="match status" value="1"/>
</dbReference>
<dbReference type="InterPro" id="IPR036812">
    <property type="entry name" value="NAD(P)_OxRdtase_dom_sf"/>
</dbReference>
<dbReference type="EnsemblProtists" id="EOD08141">
    <property type="protein sequence ID" value="EOD08141"/>
    <property type="gene ID" value="EMIHUDRAFT_453168"/>
</dbReference>